<reference evidence="2" key="1">
    <citation type="journal article" date="2024" name="Front. Bioeng. Biotechnol.">
        <title>Genome-scale model development and genomic sequencing of the oleaginous clade Lipomyces.</title>
        <authorList>
            <person name="Czajka J.J."/>
            <person name="Han Y."/>
            <person name="Kim J."/>
            <person name="Mondo S.J."/>
            <person name="Hofstad B.A."/>
            <person name="Robles A."/>
            <person name="Haridas S."/>
            <person name="Riley R."/>
            <person name="LaButti K."/>
            <person name="Pangilinan J."/>
            <person name="Andreopoulos W."/>
            <person name="Lipzen A."/>
            <person name="Yan J."/>
            <person name="Wang M."/>
            <person name="Ng V."/>
            <person name="Grigoriev I.V."/>
            <person name="Spatafora J.W."/>
            <person name="Magnuson J.K."/>
            <person name="Baker S.E."/>
            <person name="Pomraning K.R."/>
        </authorList>
    </citation>
    <scope>NUCLEOTIDE SEQUENCE [LARGE SCALE GENOMIC DNA]</scope>
    <source>
        <strain evidence="2">CBS 10300</strain>
    </source>
</reference>
<comment type="caution">
    <text evidence="1">The sequence shown here is derived from an EMBL/GenBank/DDBJ whole genome shotgun (WGS) entry which is preliminary data.</text>
</comment>
<evidence type="ECO:0000313" key="1">
    <source>
        <dbReference type="EMBL" id="KAK9325626.1"/>
    </source>
</evidence>
<dbReference type="Proteomes" id="UP001489719">
    <property type="component" value="Unassembled WGS sequence"/>
</dbReference>
<accession>A0ACC3TXT2</accession>
<organism evidence="1 2">
    <name type="scientific">Lipomyces orientalis</name>
    <dbReference type="NCBI Taxonomy" id="1233043"/>
    <lineage>
        <taxon>Eukaryota</taxon>
        <taxon>Fungi</taxon>
        <taxon>Dikarya</taxon>
        <taxon>Ascomycota</taxon>
        <taxon>Saccharomycotina</taxon>
        <taxon>Lipomycetes</taxon>
        <taxon>Lipomycetales</taxon>
        <taxon>Lipomycetaceae</taxon>
        <taxon>Lipomyces</taxon>
    </lineage>
</organism>
<gene>
    <name evidence="1" type="ORF">V1517DRAFT_313883</name>
</gene>
<proteinExistence type="predicted"/>
<evidence type="ECO:0000313" key="2">
    <source>
        <dbReference type="Proteomes" id="UP001489719"/>
    </source>
</evidence>
<dbReference type="EMBL" id="MU970039">
    <property type="protein sequence ID" value="KAK9325626.1"/>
    <property type="molecule type" value="Genomic_DNA"/>
</dbReference>
<protein>
    <submittedName>
        <fullName evidence="1">RTC4-like domain-containing protein</fullName>
    </submittedName>
</protein>
<keyword evidence="2" id="KW-1185">Reference proteome</keyword>
<name>A0ACC3TXT2_9ASCO</name>
<sequence>MSYTRSRTRQSSINSFSSGSREMKSDGPSQRQRDKGDQYNPPRSPPRIPEDERLSAKYAGNVYRGDRSRESSRPEGSPKRYLGVTNESEEVRDKRQKPVTKTSPTMSVGTFSDFLHSSPLPPSSSQAAPSQQNPYQVSRSSEWQSGGTGPPRTSWSRQSSQGGSQPSQSSQRPSSESDRRRLASMSHVERGSTSQTYRNARKTRRIRDFGASIDMSDNDEDERPTQMRRRPRADSSPDELFTAGVSDMSSQHASPERPGIQLDQFKQLMELSTTVINEANQQVVEITIPDRAIDDNDYLSSSPAPSQLAEIDAIEMKHSTNEHERTLRNFDDKIQLRTCPMCGMEVSDGVRCRFKSVPDSLRRSYAICISHRRESTLEDAKGKNYPTDLDEGKLAERAEKYTAILPDIINEIRPSIFQEKAKAGAVALGGRRMDALGQMEDGLAELLPGYYGLKGNSVLLRVALRSSESAIRRASRRNRWITNVSITGYASAVLVPELAIRLIMEDQNVNEDTAEKIRQESIEYGRVVFGDERDLVDVSDNNHAEDKSKARKAAKKKKSGEKSKDSMNKKKSEHSKNIKDCKKNAAQSSSQSVIGIPSPVSLEEATTSPRDAADDFDDENMENEKSRANGKSVRSIALCDVTPTKSTMLTPATAAYEDDLAKTDDVVAATLDFIKMFEIQR</sequence>